<dbReference type="Pfam" id="PF13443">
    <property type="entry name" value="HTH_26"/>
    <property type="match status" value="1"/>
</dbReference>
<protein>
    <submittedName>
        <fullName evidence="2">Helix-turn-helix transcriptional regulator</fullName>
    </submittedName>
</protein>
<dbReference type="InterPro" id="IPR010982">
    <property type="entry name" value="Lambda_DNA-bd_dom_sf"/>
</dbReference>
<proteinExistence type="predicted"/>
<dbReference type="Proteomes" id="UP001139559">
    <property type="component" value="Unassembled WGS sequence"/>
</dbReference>
<accession>A0A9X2BHD0</accession>
<feature type="domain" description="HTH cro/C1-type" evidence="1">
    <location>
        <begin position="10"/>
        <end position="71"/>
    </location>
</feature>
<dbReference type="AlphaFoldDB" id="A0A9X2BHD0"/>
<keyword evidence="3" id="KW-1185">Reference proteome</keyword>
<evidence type="ECO:0000313" key="2">
    <source>
        <dbReference type="EMBL" id="MCK6263674.1"/>
    </source>
</evidence>
<dbReference type="RefSeq" id="WP_248008748.1">
    <property type="nucleotide sequence ID" value="NZ_JAJHVV010000005.1"/>
</dbReference>
<evidence type="ECO:0000313" key="3">
    <source>
        <dbReference type="Proteomes" id="UP001139559"/>
    </source>
</evidence>
<name>A0A9X2BHD0_9VIBR</name>
<gene>
    <name evidence="2" type="ORF">KP803_10355</name>
</gene>
<dbReference type="GO" id="GO:0003677">
    <property type="term" value="F:DNA binding"/>
    <property type="evidence" value="ECO:0007669"/>
    <property type="project" value="InterPro"/>
</dbReference>
<reference evidence="2" key="1">
    <citation type="submission" date="2021-11" db="EMBL/GenBank/DDBJ databases">
        <title>Vibrio ZSDE26 sp. nov. and Vibrio ZSDZ34 sp. nov., isolated from coastal seawater in Qingdao.</title>
        <authorList>
            <person name="Zhang P."/>
        </authorList>
    </citation>
    <scope>NUCLEOTIDE SEQUENCE</scope>
    <source>
        <strain evidence="2">ZSDE26</strain>
    </source>
</reference>
<organism evidence="2 3">
    <name type="scientific">Vibrio amylolyticus</name>
    <dbReference type="NCBI Taxonomy" id="2847292"/>
    <lineage>
        <taxon>Bacteria</taxon>
        <taxon>Pseudomonadati</taxon>
        <taxon>Pseudomonadota</taxon>
        <taxon>Gammaproteobacteria</taxon>
        <taxon>Vibrionales</taxon>
        <taxon>Vibrionaceae</taxon>
        <taxon>Vibrio</taxon>
    </lineage>
</organism>
<dbReference type="SUPFAM" id="SSF47413">
    <property type="entry name" value="lambda repressor-like DNA-binding domains"/>
    <property type="match status" value="1"/>
</dbReference>
<dbReference type="InterPro" id="IPR001387">
    <property type="entry name" value="Cro/C1-type_HTH"/>
</dbReference>
<comment type="caution">
    <text evidence="2">The sequence shown here is derived from an EMBL/GenBank/DDBJ whole genome shotgun (WGS) entry which is preliminary data.</text>
</comment>
<dbReference type="EMBL" id="JAJHVV010000005">
    <property type="protein sequence ID" value="MCK6263674.1"/>
    <property type="molecule type" value="Genomic_DNA"/>
</dbReference>
<dbReference type="Gene3D" id="1.10.260.40">
    <property type="entry name" value="lambda repressor-like DNA-binding domains"/>
    <property type="match status" value="1"/>
</dbReference>
<evidence type="ECO:0000259" key="1">
    <source>
        <dbReference type="Pfam" id="PF13443"/>
    </source>
</evidence>
<sequence length="73" mass="8575">MDLERKVTCHLSRIMGEKRLKISIVSRDTGINRGTITRLYYDEAERVELDVIGKLCTYLEVEIQELFEIQKSQ</sequence>